<evidence type="ECO:0000256" key="7">
    <source>
        <dbReference type="ARBA" id="ARBA00023136"/>
    </source>
</evidence>
<evidence type="ECO:0000256" key="1">
    <source>
        <dbReference type="ARBA" id="ARBA00004477"/>
    </source>
</evidence>
<dbReference type="InterPro" id="IPR051987">
    <property type="entry name" value="Sigma-2_receptor-like"/>
</dbReference>
<name>A0AAV4EZ80_9GAST</name>
<dbReference type="GO" id="GO:0005789">
    <property type="term" value="C:endoplasmic reticulum membrane"/>
    <property type="evidence" value="ECO:0007669"/>
    <property type="project" value="UniProtKB-SubCell"/>
</dbReference>
<organism evidence="11 12">
    <name type="scientific">Elysia marginata</name>
    <dbReference type="NCBI Taxonomy" id="1093978"/>
    <lineage>
        <taxon>Eukaryota</taxon>
        <taxon>Metazoa</taxon>
        <taxon>Spiralia</taxon>
        <taxon>Lophotrochozoa</taxon>
        <taxon>Mollusca</taxon>
        <taxon>Gastropoda</taxon>
        <taxon>Heterobranchia</taxon>
        <taxon>Euthyneura</taxon>
        <taxon>Panpulmonata</taxon>
        <taxon>Sacoglossa</taxon>
        <taxon>Placobranchoidea</taxon>
        <taxon>Plakobranchidae</taxon>
        <taxon>Elysia</taxon>
    </lineage>
</organism>
<dbReference type="EMBL" id="BMAT01003959">
    <property type="protein sequence ID" value="GFR65570.1"/>
    <property type="molecule type" value="Genomic_DNA"/>
</dbReference>
<evidence type="ECO:0000256" key="6">
    <source>
        <dbReference type="ARBA" id="ARBA00022989"/>
    </source>
</evidence>
<feature type="transmembrane region" description="Helical" evidence="9">
    <location>
        <begin position="99"/>
        <end position="120"/>
    </location>
</feature>
<evidence type="ECO:0000256" key="5">
    <source>
        <dbReference type="ARBA" id="ARBA00022824"/>
    </source>
</evidence>
<keyword evidence="5" id="KW-0256">Endoplasmic reticulum</keyword>
<keyword evidence="4 9" id="KW-0812">Transmembrane</keyword>
<evidence type="ECO:0000256" key="3">
    <source>
        <dbReference type="ARBA" id="ARBA00018102"/>
    </source>
</evidence>
<comment type="subcellular location">
    <subcellularLocation>
        <location evidence="1">Endoplasmic reticulum membrane</location>
        <topology evidence="1">Multi-pass membrane protein</topology>
    </subcellularLocation>
</comment>
<evidence type="ECO:0000256" key="4">
    <source>
        <dbReference type="ARBA" id="ARBA00022692"/>
    </source>
</evidence>
<protein>
    <recommendedName>
        <fullName evidence="3">Sigma intracellular receptor 2</fullName>
    </recommendedName>
    <alternativeName>
        <fullName evidence="8">Transmembrane protein 97</fullName>
    </alternativeName>
</protein>
<reference evidence="11 12" key="1">
    <citation type="journal article" date="2021" name="Elife">
        <title>Chloroplast acquisition without the gene transfer in kleptoplastic sea slugs, Plakobranchus ocellatus.</title>
        <authorList>
            <person name="Maeda T."/>
            <person name="Takahashi S."/>
            <person name="Yoshida T."/>
            <person name="Shimamura S."/>
            <person name="Takaki Y."/>
            <person name="Nagai Y."/>
            <person name="Toyoda A."/>
            <person name="Suzuki Y."/>
            <person name="Arimoto A."/>
            <person name="Ishii H."/>
            <person name="Satoh N."/>
            <person name="Nishiyama T."/>
            <person name="Hasebe M."/>
            <person name="Maruyama T."/>
            <person name="Minagawa J."/>
            <person name="Obokata J."/>
            <person name="Shigenobu S."/>
        </authorList>
    </citation>
    <scope>NUCLEOTIDE SEQUENCE [LARGE SCALE GENOMIC DNA]</scope>
</reference>
<evidence type="ECO:0000313" key="12">
    <source>
        <dbReference type="Proteomes" id="UP000762676"/>
    </source>
</evidence>
<dbReference type="Proteomes" id="UP000762676">
    <property type="component" value="Unassembled WGS sequence"/>
</dbReference>
<proteinExistence type="inferred from homology"/>
<comment type="similarity">
    <text evidence="2">Belongs to the TMEM97/sigma-2 receptor family.</text>
</comment>
<keyword evidence="6 9" id="KW-1133">Transmembrane helix</keyword>
<evidence type="ECO:0000259" key="10">
    <source>
        <dbReference type="PROSITE" id="PS51751"/>
    </source>
</evidence>
<comment type="caution">
    <text evidence="11">The sequence shown here is derived from an EMBL/GenBank/DDBJ whole genome shotgun (WGS) entry which is preliminary data.</text>
</comment>
<sequence length="180" mass="20988">MGLLRRFLDVLFFFYFFTHIPIAVFMDAQSVFPSHYFPRQFVSVREWYCDTYRDAMMANPPAWFQSLVFCEMFVQLPFFFVASYGFFKGAKACKWLRMPCIVYGSHVATTLIPIVAHVLFHDFSSSKVPGPRNLRERLTLISIYSPYFVIPILLVLDALFSSAYRLTAKQEKKAQAKKSK</sequence>
<gene>
    <name evidence="11" type="ORF">ElyMa_001950900</name>
</gene>
<evidence type="ECO:0000256" key="8">
    <source>
        <dbReference type="ARBA" id="ARBA00031073"/>
    </source>
</evidence>
<keyword evidence="12" id="KW-1185">Reference proteome</keyword>
<dbReference type="InterPro" id="IPR016964">
    <property type="entry name" value="Sigma2_recept"/>
</dbReference>
<dbReference type="InterPro" id="IPR033118">
    <property type="entry name" value="EXPERA"/>
</dbReference>
<evidence type="ECO:0000256" key="2">
    <source>
        <dbReference type="ARBA" id="ARBA00009096"/>
    </source>
</evidence>
<feature type="transmembrane region" description="Helical" evidence="9">
    <location>
        <begin position="140"/>
        <end position="160"/>
    </location>
</feature>
<keyword evidence="7 9" id="KW-0472">Membrane</keyword>
<dbReference type="PANTHER" id="PTHR31204">
    <property type="entry name" value="SIGMA INTRACELLULAR RECEPTOR 2"/>
    <property type="match status" value="1"/>
</dbReference>
<evidence type="ECO:0000256" key="9">
    <source>
        <dbReference type="PIRNR" id="PIRNR031032"/>
    </source>
</evidence>
<dbReference type="PROSITE" id="PS51751">
    <property type="entry name" value="EXPERA"/>
    <property type="match status" value="1"/>
</dbReference>
<dbReference type="AlphaFoldDB" id="A0AAV4EZ80"/>
<feature type="transmembrane region" description="Helical" evidence="9">
    <location>
        <begin position="62"/>
        <end position="87"/>
    </location>
</feature>
<accession>A0AAV4EZ80</accession>
<feature type="transmembrane region" description="Helical" evidence="9">
    <location>
        <begin position="7"/>
        <end position="26"/>
    </location>
</feature>
<dbReference type="PIRSF" id="PIRSF031032">
    <property type="entry name" value="TMP_97_prd"/>
    <property type="match status" value="1"/>
</dbReference>
<dbReference type="Pfam" id="PF05241">
    <property type="entry name" value="EBP"/>
    <property type="match status" value="1"/>
</dbReference>
<feature type="domain" description="EXPERA" evidence="10">
    <location>
        <begin position="8"/>
        <end position="155"/>
    </location>
</feature>
<evidence type="ECO:0000313" key="11">
    <source>
        <dbReference type="EMBL" id="GFR65570.1"/>
    </source>
</evidence>
<dbReference type="PANTHER" id="PTHR31204:SF1">
    <property type="entry name" value="SIGMA INTRACELLULAR RECEPTOR 2"/>
    <property type="match status" value="1"/>
</dbReference>